<dbReference type="GO" id="GO:0009381">
    <property type="term" value="F:excinuclease ABC activity"/>
    <property type="evidence" value="ECO:0007669"/>
    <property type="project" value="UniProtKB-UniRule"/>
</dbReference>
<gene>
    <name evidence="6 11" type="primary">uvrC</name>
    <name evidence="11" type="ORF">NCTC11923_01815</name>
</gene>
<dbReference type="InterPro" id="IPR001943">
    <property type="entry name" value="UVR_dom"/>
</dbReference>
<dbReference type="InterPro" id="IPR001162">
    <property type="entry name" value="UvrC_RNase_H_dom"/>
</dbReference>
<dbReference type="Gene3D" id="3.40.1440.10">
    <property type="entry name" value="GIY-YIG endonuclease"/>
    <property type="match status" value="1"/>
</dbReference>
<evidence type="ECO:0000259" key="8">
    <source>
        <dbReference type="PROSITE" id="PS50151"/>
    </source>
</evidence>
<keyword evidence="6" id="KW-0742">SOS response</keyword>
<dbReference type="Pfam" id="PF02151">
    <property type="entry name" value="UVR"/>
    <property type="match status" value="1"/>
</dbReference>
<accession>A0A3S4TD64</accession>
<dbReference type="PROSITE" id="PS50151">
    <property type="entry name" value="UVR"/>
    <property type="match status" value="1"/>
</dbReference>
<dbReference type="Pfam" id="PF14520">
    <property type="entry name" value="HHH_5"/>
    <property type="match status" value="1"/>
</dbReference>
<dbReference type="PANTHER" id="PTHR30562:SF1">
    <property type="entry name" value="UVRABC SYSTEM PROTEIN C"/>
    <property type="match status" value="1"/>
</dbReference>
<dbReference type="Proteomes" id="UP000276899">
    <property type="component" value="Chromosome"/>
</dbReference>
<evidence type="ECO:0000256" key="4">
    <source>
        <dbReference type="ARBA" id="ARBA00022881"/>
    </source>
</evidence>
<feature type="domain" description="UVR" evidence="8">
    <location>
        <begin position="208"/>
        <end position="243"/>
    </location>
</feature>
<dbReference type="Pfam" id="PF08459">
    <property type="entry name" value="UvrC_RNaseH_dom"/>
    <property type="match status" value="1"/>
</dbReference>
<keyword evidence="4 6" id="KW-0267">Excision nuclease</keyword>
<dbReference type="GO" id="GO:0006289">
    <property type="term" value="P:nucleotide-excision repair"/>
    <property type="evidence" value="ECO:0007669"/>
    <property type="project" value="UniProtKB-UniRule"/>
</dbReference>
<dbReference type="InterPro" id="IPR003583">
    <property type="entry name" value="Hlx-hairpin-Hlx_DNA-bd_motif"/>
</dbReference>
<dbReference type="GO" id="GO:0009432">
    <property type="term" value="P:SOS response"/>
    <property type="evidence" value="ECO:0007669"/>
    <property type="project" value="UniProtKB-UniRule"/>
</dbReference>
<dbReference type="NCBIfam" id="TIGR00194">
    <property type="entry name" value="uvrC"/>
    <property type="match status" value="1"/>
</dbReference>
<dbReference type="SUPFAM" id="SSF47781">
    <property type="entry name" value="RuvA domain 2-like"/>
    <property type="match status" value="1"/>
</dbReference>
<evidence type="ECO:0000256" key="7">
    <source>
        <dbReference type="SAM" id="MobiDB-lite"/>
    </source>
</evidence>
<feature type="region of interest" description="Disordered" evidence="7">
    <location>
        <begin position="316"/>
        <end position="368"/>
    </location>
</feature>
<sequence length="717" mass="77518">MADPSTYRPAPGEIPTSPGVYRFLDAQGRVIYVGKAKSLRARLSSYFQDLAALHPRTQRMVTTACAVEWTVVSTEVEALALEYSWIKEFDPRFNVMFKDDKSYPYLAVTMQEEIPRAQVMRGARRAGARYFGPFVAAWSIRETLDQLLRVFPVRSCSTGVLNRARSSGRPCLLGYIDKCSAPCVGRISPEDHRAIAEDLCSFMAGRTGPYLREVESQMKAASAALDFERAARLRDDAAALRKVIEGNAVVLPDATDADVFALVRDELEAAVQVFHVRGGRVRGQRGWVLDLADDADDAELIERLLEQVYSALVDPADEAGAGRGPSAPASGPTTSLGVGQSHHARALPRAGAPDAPAAREGDAAATSVDDVAHTATTAVPREILVPVLPANAATITAWLRQLRGGAVSLRVPLRGDKASLMSTVRRNAEEALRLHKTRRAGDLTQRAQALEELAEALDLPEAPLRVECYDISHTQGSHQVGSMVVFEDGAPRKSDYRRFIIRGPQGEGAADDTAAMHEVLTRRFKRLIAEQGRDTSAVSADQAAEEIEDAEGIAVASGPIDPTTGRARRFSYAPSLVVVDGGLPQVGAAQAVLDELGVDVPLIGLAKRLEEVWVPGDEFPIVLPRTSPALYLLQHLRDESHRFAITHHRKKRTAGMTRSVLDGVPGLGPARQAALLREFGSVKRIRQATPDRLAQVKGIGPALAQAVLDHLNAEGSA</sequence>
<keyword evidence="1 6" id="KW-0963">Cytoplasm</keyword>
<dbReference type="Pfam" id="PF22920">
    <property type="entry name" value="UvrC_RNaseH"/>
    <property type="match status" value="2"/>
</dbReference>
<dbReference type="SUPFAM" id="SSF46600">
    <property type="entry name" value="C-terminal UvrC-binding domain of UvrB"/>
    <property type="match status" value="1"/>
</dbReference>
<evidence type="ECO:0000256" key="5">
    <source>
        <dbReference type="ARBA" id="ARBA00023204"/>
    </source>
</evidence>
<dbReference type="SMART" id="SM00278">
    <property type="entry name" value="HhH1"/>
    <property type="match status" value="2"/>
</dbReference>
<dbReference type="Gene3D" id="3.30.420.340">
    <property type="entry name" value="UvrC, RNAse H endonuclease domain"/>
    <property type="match status" value="1"/>
</dbReference>
<evidence type="ECO:0000259" key="9">
    <source>
        <dbReference type="PROSITE" id="PS50164"/>
    </source>
</evidence>
<dbReference type="CDD" id="cd10434">
    <property type="entry name" value="GIY-YIG_UvrC_Cho"/>
    <property type="match status" value="1"/>
</dbReference>
<evidence type="ECO:0000256" key="1">
    <source>
        <dbReference type="ARBA" id="ARBA00022490"/>
    </source>
</evidence>
<feature type="compositionally biased region" description="Low complexity" evidence="7">
    <location>
        <begin position="347"/>
        <end position="356"/>
    </location>
</feature>
<comment type="subunit">
    <text evidence="6">Interacts with UvrB in an incision complex.</text>
</comment>
<dbReference type="InterPro" id="IPR035901">
    <property type="entry name" value="GIY-YIG_endonuc_sf"/>
</dbReference>
<dbReference type="PROSITE" id="PS50164">
    <property type="entry name" value="GIY_YIG"/>
    <property type="match status" value="1"/>
</dbReference>
<dbReference type="HAMAP" id="MF_00203">
    <property type="entry name" value="UvrC"/>
    <property type="match status" value="1"/>
</dbReference>
<dbReference type="Pfam" id="PF01541">
    <property type="entry name" value="GIY-YIG"/>
    <property type="match status" value="1"/>
</dbReference>
<dbReference type="InterPro" id="IPR004791">
    <property type="entry name" value="UvrC"/>
</dbReference>
<comment type="function">
    <text evidence="6">The UvrABC repair system catalyzes the recognition and processing of DNA lesions. UvrC both incises the 5' and 3' sides of the lesion. The N-terminal half is responsible for the 3' incision and the C-terminal half is responsible for the 5' incision.</text>
</comment>
<dbReference type="GO" id="GO:0005737">
    <property type="term" value="C:cytoplasm"/>
    <property type="evidence" value="ECO:0007669"/>
    <property type="project" value="UniProtKB-SubCell"/>
</dbReference>
<dbReference type="Gene3D" id="1.10.150.20">
    <property type="entry name" value="5' to 3' exonuclease, C-terminal subdomain"/>
    <property type="match status" value="1"/>
</dbReference>
<feature type="domain" description="GIY-YIG" evidence="9">
    <location>
        <begin position="16"/>
        <end position="95"/>
    </location>
</feature>
<dbReference type="GO" id="GO:0009380">
    <property type="term" value="C:excinuclease repair complex"/>
    <property type="evidence" value="ECO:0007669"/>
    <property type="project" value="InterPro"/>
</dbReference>
<evidence type="ECO:0000256" key="3">
    <source>
        <dbReference type="ARBA" id="ARBA00022769"/>
    </source>
</evidence>
<dbReference type="STRING" id="1278298.GCA_000428685_02233"/>
<dbReference type="InterPro" id="IPR047296">
    <property type="entry name" value="GIY-YIG_UvrC_Cho"/>
</dbReference>
<dbReference type="EMBL" id="LR134363">
    <property type="protein sequence ID" value="VEG75157.1"/>
    <property type="molecule type" value="Genomic_DNA"/>
</dbReference>
<protein>
    <recommendedName>
        <fullName evidence="6">UvrABC system protein C</fullName>
        <shortName evidence="6">Protein UvrC</shortName>
    </recommendedName>
    <alternativeName>
        <fullName evidence="6">Excinuclease ABC subunit C</fullName>
    </alternativeName>
</protein>
<dbReference type="InterPro" id="IPR050066">
    <property type="entry name" value="UvrABC_protein_C"/>
</dbReference>
<evidence type="ECO:0000256" key="2">
    <source>
        <dbReference type="ARBA" id="ARBA00022763"/>
    </source>
</evidence>
<evidence type="ECO:0000256" key="6">
    <source>
        <dbReference type="HAMAP-Rule" id="MF_00203"/>
    </source>
</evidence>
<feature type="domain" description="UvrC family homology region profile" evidence="10">
    <location>
        <begin position="259"/>
        <end position="593"/>
    </location>
</feature>
<keyword evidence="12" id="KW-1185">Reference proteome</keyword>
<keyword evidence="3 6" id="KW-0228">DNA excision</keyword>
<dbReference type="InterPro" id="IPR000305">
    <property type="entry name" value="GIY-YIG_endonuc"/>
</dbReference>
<proteinExistence type="inferred from homology"/>
<reference evidence="11 12" key="1">
    <citation type="submission" date="2018-12" db="EMBL/GenBank/DDBJ databases">
        <authorList>
            <consortium name="Pathogen Informatics"/>
        </authorList>
    </citation>
    <scope>NUCLEOTIDE SEQUENCE [LARGE SCALE GENOMIC DNA]</scope>
    <source>
        <strain evidence="11 12">NCTC11923</strain>
    </source>
</reference>
<dbReference type="InterPro" id="IPR038476">
    <property type="entry name" value="UvrC_RNase_H_dom_sf"/>
</dbReference>
<evidence type="ECO:0000313" key="12">
    <source>
        <dbReference type="Proteomes" id="UP000276899"/>
    </source>
</evidence>
<dbReference type="AlphaFoldDB" id="A0A3S4TD64"/>
<evidence type="ECO:0000313" key="11">
    <source>
        <dbReference type="EMBL" id="VEG75157.1"/>
    </source>
</evidence>
<dbReference type="RefSeq" id="WP_026427198.1">
    <property type="nucleotide sequence ID" value="NZ_CBCRWE010000022.1"/>
</dbReference>
<dbReference type="InterPro" id="IPR036876">
    <property type="entry name" value="UVR_dom_sf"/>
</dbReference>
<dbReference type="KEGG" id="asla:NCTC11923_01815"/>
<dbReference type="PANTHER" id="PTHR30562">
    <property type="entry name" value="UVRC/OXIDOREDUCTASE"/>
    <property type="match status" value="1"/>
</dbReference>
<dbReference type="SMART" id="SM00465">
    <property type="entry name" value="GIYc"/>
    <property type="match status" value="1"/>
</dbReference>
<dbReference type="PROSITE" id="PS50165">
    <property type="entry name" value="UVRC"/>
    <property type="match status" value="1"/>
</dbReference>
<evidence type="ECO:0000259" key="10">
    <source>
        <dbReference type="PROSITE" id="PS50165"/>
    </source>
</evidence>
<keyword evidence="5 6" id="KW-0234">DNA repair</keyword>
<dbReference type="GO" id="GO:0003677">
    <property type="term" value="F:DNA binding"/>
    <property type="evidence" value="ECO:0007669"/>
    <property type="project" value="UniProtKB-UniRule"/>
</dbReference>
<dbReference type="NCBIfam" id="NF001824">
    <property type="entry name" value="PRK00558.1-5"/>
    <property type="match status" value="1"/>
</dbReference>
<keyword evidence="2 6" id="KW-0227">DNA damage</keyword>
<name>A0A3S4TD64_9ACTO</name>
<organism evidence="11 12">
    <name type="scientific">Actinomyces slackii</name>
    <dbReference type="NCBI Taxonomy" id="52774"/>
    <lineage>
        <taxon>Bacteria</taxon>
        <taxon>Bacillati</taxon>
        <taxon>Actinomycetota</taxon>
        <taxon>Actinomycetes</taxon>
        <taxon>Actinomycetales</taxon>
        <taxon>Actinomycetaceae</taxon>
        <taxon>Actinomyces</taxon>
    </lineage>
</organism>
<comment type="subcellular location">
    <subcellularLocation>
        <location evidence="6">Cytoplasm</location>
    </subcellularLocation>
</comment>
<dbReference type="FunFam" id="3.40.1440.10:FF:000001">
    <property type="entry name" value="UvrABC system protein C"/>
    <property type="match status" value="1"/>
</dbReference>
<comment type="similarity">
    <text evidence="6">Belongs to the UvrC family.</text>
</comment>
<dbReference type="InterPro" id="IPR010994">
    <property type="entry name" value="RuvA_2-like"/>
</dbReference>
<dbReference type="Gene3D" id="4.10.860.10">
    <property type="entry name" value="UVR domain"/>
    <property type="match status" value="1"/>
</dbReference>
<dbReference type="SUPFAM" id="SSF82771">
    <property type="entry name" value="GIY-YIG endonuclease"/>
    <property type="match status" value="1"/>
</dbReference>